<dbReference type="Gene3D" id="3.20.20.80">
    <property type="entry name" value="Glycosidases"/>
    <property type="match status" value="1"/>
</dbReference>
<dbReference type="InterPro" id="IPR017853">
    <property type="entry name" value="GH"/>
</dbReference>
<name>A0AAW2Z259_9EUKA</name>
<evidence type="ECO:0000313" key="2">
    <source>
        <dbReference type="EMBL" id="KAL0483357.1"/>
    </source>
</evidence>
<dbReference type="SUPFAM" id="SSF51445">
    <property type="entry name" value="(Trans)glycosidases"/>
    <property type="match status" value="1"/>
</dbReference>
<keyword evidence="3" id="KW-1185">Reference proteome</keyword>
<evidence type="ECO:0000256" key="1">
    <source>
        <dbReference type="SAM" id="SignalP"/>
    </source>
</evidence>
<sequence>MKLLHITICMLGLLCLNALALPRRMTGQWYYIADGFETAHIYKVAPDWLKGAGNTISLAFMNPEDLLNKPDPVPEVFKSVTSNMKALNKTIFFSFGGYGYAEKWSWLRDSGSSRRAGVNAAQIAKKYGVGMEIDYEGSYNPLNGVVSFIEGFRSICPMGECVLSMDFYGSPGGQEWQRDVVSRVVPSGNPGQRVGDGNFLDLVNVMVIDAVDVKTAQMFWGQWRDTKKLNLARATFGLLSGSYEGNTISICKGDQSARNNIDSAVGFLEPLNVYGYMSWAICPPAAGQLKSCADWEVPCNDNAPGFNYLCKKINAC</sequence>
<gene>
    <name evidence="2" type="ORF">AKO1_014705</name>
</gene>
<proteinExistence type="predicted"/>
<dbReference type="Proteomes" id="UP001431209">
    <property type="component" value="Unassembled WGS sequence"/>
</dbReference>
<organism evidence="2 3">
    <name type="scientific">Acrasis kona</name>
    <dbReference type="NCBI Taxonomy" id="1008807"/>
    <lineage>
        <taxon>Eukaryota</taxon>
        <taxon>Discoba</taxon>
        <taxon>Heterolobosea</taxon>
        <taxon>Tetramitia</taxon>
        <taxon>Eutetramitia</taxon>
        <taxon>Acrasidae</taxon>
        <taxon>Acrasis</taxon>
    </lineage>
</organism>
<evidence type="ECO:0008006" key="4">
    <source>
        <dbReference type="Google" id="ProtNLM"/>
    </source>
</evidence>
<evidence type="ECO:0000313" key="3">
    <source>
        <dbReference type="Proteomes" id="UP001431209"/>
    </source>
</evidence>
<reference evidence="2 3" key="1">
    <citation type="submission" date="2024-03" db="EMBL/GenBank/DDBJ databases">
        <title>The Acrasis kona genome and developmental transcriptomes reveal deep origins of eukaryotic multicellular pathways.</title>
        <authorList>
            <person name="Sheikh S."/>
            <person name="Fu C.-J."/>
            <person name="Brown M.W."/>
            <person name="Baldauf S.L."/>
        </authorList>
    </citation>
    <scope>NUCLEOTIDE SEQUENCE [LARGE SCALE GENOMIC DNA]</scope>
    <source>
        <strain evidence="2 3">ATCC MYA-3509</strain>
    </source>
</reference>
<dbReference type="AlphaFoldDB" id="A0AAW2Z259"/>
<comment type="caution">
    <text evidence="2">The sequence shown here is derived from an EMBL/GenBank/DDBJ whole genome shotgun (WGS) entry which is preliminary data.</text>
</comment>
<keyword evidence="1" id="KW-0732">Signal</keyword>
<feature type="signal peptide" evidence="1">
    <location>
        <begin position="1"/>
        <end position="20"/>
    </location>
</feature>
<protein>
    <recommendedName>
        <fullName evidence="4">GH18 domain-containing protein</fullName>
    </recommendedName>
</protein>
<dbReference type="EMBL" id="JAOPGA020000950">
    <property type="protein sequence ID" value="KAL0483357.1"/>
    <property type="molecule type" value="Genomic_DNA"/>
</dbReference>
<feature type="chain" id="PRO_5043452982" description="GH18 domain-containing protein" evidence="1">
    <location>
        <begin position="21"/>
        <end position="316"/>
    </location>
</feature>
<accession>A0AAW2Z259</accession>